<keyword evidence="3 7" id="KW-0547">Nucleotide-binding</keyword>
<reference evidence="11" key="1">
    <citation type="journal article" date="2018" name="Front. Microbiol.">
        <title>Genome-Based Analysis Reveals the Taxonomy and Diversity of the Family Idiomarinaceae.</title>
        <authorList>
            <person name="Liu Y."/>
            <person name="Lai Q."/>
            <person name="Shao Z."/>
        </authorList>
    </citation>
    <scope>NUCLEOTIDE SEQUENCE [LARGE SCALE GENOMIC DNA]</scope>
    <source>
        <strain evidence="11">c121</strain>
    </source>
</reference>
<feature type="binding site" evidence="7">
    <location>
        <position position="191"/>
    </location>
    <ligand>
        <name>L-glutamate</name>
        <dbReference type="ChEBI" id="CHEBI:29985"/>
    </ligand>
</feature>
<dbReference type="NCBIfam" id="NF004314">
    <property type="entry name" value="PRK05710.1-3"/>
    <property type="match status" value="1"/>
</dbReference>
<dbReference type="PANTHER" id="PTHR43311">
    <property type="entry name" value="GLUTAMATE--TRNA LIGASE"/>
    <property type="match status" value="1"/>
</dbReference>
<feature type="binding site" evidence="7">
    <location>
        <position position="116"/>
    </location>
    <ligand>
        <name>Zn(2+)</name>
        <dbReference type="ChEBI" id="CHEBI:29105"/>
    </ligand>
</feature>
<feature type="binding site" evidence="7">
    <location>
        <begin position="10"/>
        <end position="14"/>
    </location>
    <ligand>
        <name>L-glutamate</name>
        <dbReference type="ChEBI" id="CHEBI:29985"/>
    </ligand>
</feature>
<dbReference type="RefSeq" id="WP_026860794.1">
    <property type="nucleotide sequence ID" value="NZ_PIQE01000004.1"/>
</dbReference>
<dbReference type="GO" id="GO:0005524">
    <property type="term" value="F:ATP binding"/>
    <property type="evidence" value="ECO:0007669"/>
    <property type="project" value="UniProtKB-KW"/>
</dbReference>
<dbReference type="Gene3D" id="3.40.50.620">
    <property type="entry name" value="HUPs"/>
    <property type="match status" value="1"/>
</dbReference>
<dbReference type="GO" id="GO:0004818">
    <property type="term" value="F:glutamate-tRNA ligase activity"/>
    <property type="evidence" value="ECO:0007669"/>
    <property type="project" value="TreeGrafter"/>
</dbReference>
<feature type="short sequence motif" description="'HIGH' region" evidence="7">
    <location>
        <begin position="13"/>
        <end position="23"/>
    </location>
</feature>
<evidence type="ECO:0000256" key="2">
    <source>
        <dbReference type="ARBA" id="ARBA00022723"/>
    </source>
</evidence>
<evidence type="ECO:0000256" key="3">
    <source>
        <dbReference type="ARBA" id="ARBA00022741"/>
    </source>
</evidence>
<evidence type="ECO:0000256" key="1">
    <source>
        <dbReference type="ARBA" id="ARBA00022598"/>
    </source>
</evidence>
<evidence type="ECO:0000313" key="11">
    <source>
        <dbReference type="Proteomes" id="UP000287022"/>
    </source>
</evidence>
<evidence type="ECO:0000313" key="10">
    <source>
        <dbReference type="EMBL" id="RUO69751.1"/>
    </source>
</evidence>
<dbReference type="STRING" id="1122124.GCA_000423165_02085"/>
<accession>A0A432Z0R7</accession>
<dbReference type="InterPro" id="IPR049940">
    <property type="entry name" value="GluQ/Sye"/>
</dbReference>
<evidence type="ECO:0000259" key="9">
    <source>
        <dbReference type="Pfam" id="PF00749"/>
    </source>
</evidence>
<keyword evidence="4 7" id="KW-0862">Zinc</keyword>
<dbReference type="HAMAP" id="MF_01428">
    <property type="entry name" value="Glu_Q_tRNA_synth"/>
    <property type="match status" value="1"/>
</dbReference>
<dbReference type="GO" id="GO:0005829">
    <property type="term" value="C:cytosol"/>
    <property type="evidence" value="ECO:0007669"/>
    <property type="project" value="TreeGrafter"/>
</dbReference>
<dbReference type="FunFam" id="3.40.50.620:FF:000093">
    <property type="entry name" value="Glutamyl-Q tRNA(Asp) synthetase"/>
    <property type="match status" value="1"/>
</dbReference>
<evidence type="ECO:0000256" key="5">
    <source>
        <dbReference type="ARBA" id="ARBA00022840"/>
    </source>
</evidence>
<feature type="binding site" evidence="7">
    <location>
        <position position="120"/>
    </location>
    <ligand>
        <name>Zn(2+)</name>
        <dbReference type="ChEBI" id="CHEBI:29105"/>
    </ligand>
</feature>
<protein>
    <recommendedName>
        <fullName evidence="7">Glutamyl-Q tRNA(Asp) synthetase</fullName>
        <shortName evidence="7">Glu-Q-RSs</shortName>
        <ecNumber evidence="7">6.1.1.-</ecNumber>
    </recommendedName>
</protein>
<keyword evidence="6 7" id="KW-0030">Aminoacyl-tRNA synthetase</keyword>
<keyword evidence="5 7" id="KW-0067">ATP-binding</keyword>
<dbReference type="SUPFAM" id="SSF52374">
    <property type="entry name" value="Nucleotidylyl transferase"/>
    <property type="match status" value="1"/>
</dbReference>
<keyword evidence="2 7" id="KW-0479">Metal-binding</keyword>
<dbReference type="PRINTS" id="PR00987">
    <property type="entry name" value="TRNASYNTHGLU"/>
</dbReference>
<dbReference type="PANTHER" id="PTHR43311:SF1">
    <property type="entry name" value="GLUTAMYL-Q TRNA(ASP) SYNTHETASE"/>
    <property type="match status" value="1"/>
</dbReference>
<keyword evidence="1 7" id="KW-0436">Ligase</keyword>
<feature type="binding site" evidence="7">
    <location>
        <position position="173"/>
    </location>
    <ligand>
        <name>L-glutamate</name>
        <dbReference type="ChEBI" id="CHEBI:29985"/>
    </ligand>
</feature>
<dbReference type="InterPro" id="IPR000924">
    <property type="entry name" value="Glu/Gln-tRNA-synth"/>
</dbReference>
<organism evidence="10 11">
    <name type="scientific">Pseudidiomarina sediminum</name>
    <dbReference type="NCBI Taxonomy" id="431675"/>
    <lineage>
        <taxon>Bacteria</taxon>
        <taxon>Pseudomonadati</taxon>
        <taxon>Pseudomonadota</taxon>
        <taxon>Gammaproteobacteria</taxon>
        <taxon>Alteromonadales</taxon>
        <taxon>Idiomarinaceae</taxon>
        <taxon>Pseudidiomarina</taxon>
    </lineage>
</organism>
<gene>
    <name evidence="7" type="primary">gluQ</name>
    <name evidence="10" type="ORF">CWI80_11045</name>
</gene>
<sequence length="283" mass="31749">MAAPLPYCGRFAPTPSGPLHFGSLIAAVASYLDAKAHHGRWLVRIEDVDKPRAVAHADTTILRQLEAHGLHWDGDILYQSQRDPIYQAAIETLTARGLCYYCTCTRKQIKARGAHYTGYCRDKHRSSEGAAIRFRNDRAVTAFQDAWQGEVHIPAEFAHEDFVLFRRDQLYTYQLAVVMDDIAQGVTDIVRGADLLTASSWQLTLWQQFTERQPRLMHVPLALDPEGRKLSKQNHAPALCDNKVPEQLAAAFAFLGLDAIELSDDPATMLAAATQQWATKYLF</sequence>
<keyword evidence="11" id="KW-1185">Reference proteome</keyword>
<dbReference type="InterPro" id="IPR022380">
    <property type="entry name" value="Glu-Q_tRNA(Asp)_Synthase"/>
</dbReference>
<feature type="domain" description="Glutamyl/glutaminyl-tRNA synthetase class Ib catalytic" evidence="9">
    <location>
        <begin position="10"/>
        <end position="237"/>
    </location>
</feature>
<dbReference type="Proteomes" id="UP000287022">
    <property type="component" value="Unassembled WGS sequence"/>
</dbReference>
<dbReference type="EC" id="6.1.1.-" evidence="7"/>
<dbReference type="GO" id="GO:0008270">
    <property type="term" value="F:zinc ion binding"/>
    <property type="evidence" value="ECO:0007669"/>
    <property type="project" value="UniProtKB-UniRule"/>
</dbReference>
<comment type="cofactor">
    <cofactor evidence="7">
        <name>Zn(2+)</name>
        <dbReference type="ChEBI" id="CHEBI:29105"/>
    </cofactor>
    <text evidence="7">Binds 1 zinc ion per subunit.</text>
</comment>
<dbReference type="GO" id="GO:0006424">
    <property type="term" value="P:glutamyl-tRNA aminoacylation"/>
    <property type="evidence" value="ECO:0007669"/>
    <property type="project" value="InterPro"/>
</dbReference>
<evidence type="ECO:0000256" key="8">
    <source>
        <dbReference type="RuleBase" id="RU363037"/>
    </source>
</evidence>
<dbReference type="NCBIfam" id="TIGR03838">
    <property type="entry name" value="queuosine_YadB"/>
    <property type="match status" value="1"/>
</dbReference>
<feature type="binding site" evidence="7">
    <location>
        <position position="104"/>
    </location>
    <ligand>
        <name>Zn(2+)</name>
        <dbReference type="ChEBI" id="CHEBI:29105"/>
    </ligand>
</feature>
<comment type="similarity">
    <text evidence="7">Belongs to the class-I aminoacyl-tRNA synthetase family. GluQ subfamily.</text>
</comment>
<dbReference type="InterPro" id="IPR014729">
    <property type="entry name" value="Rossmann-like_a/b/a_fold"/>
</dbReference>
<feature type="binding site" evidence="7">
    <location>
        <position position="46"/>
    </location>
    <ligand>
        <name>L-glutamate</name>
        <dbReference type="ChEBI" id="CHEBI:29985"/>
    </ligand>
</feature>
<proteinExistence type="inferred from homology"/>
<dbReference type="GO" id="GO:0006400">
    <property type="term" value="P:tRNA modification"/>
    <property type="evidence" value="ECO:0007669"/>
    <property type="project" value="InterPro"/>
</dbReference>
<name>A0A432Z0R7_9GAMM</name>
<feature type="binding site" evidence="7">
    <location>
        <position position="102"/>
    </location>
    <ligand>
        <name>Zn(2+)</name>
        <dbReference type="ChEBI" id="CHEBI:29105"/>
    </ligand>
</feature>
<feature type="short sequence motif" description="'KMSKS' region" evidence="7">
    <location>
        <begin position="229"/>
        <end position="233"/>
    </location>
</feature>
<comment type="caution">
    <text evidence="10">The sequence shown here is derived from an EMBL/GenBank/DDBJ whole genome shotgun (WGS) entry which is preliminary data.</text>
</comment>
<keyword evidence="8" id="KW-0648">Protein biosynthesis</keyword>
<dbReference type="AlphaFoldDB" id="A0A432Z0R7"/>
<dbReference type="Pfam" id="PF00749">
    <property type="entry name" value="tRNA-synt_1c"/>
    <property type="match status" value="1"/>
</dbReference>
<comment type="function">
    <text evidence="7">Catalyzes the tRNA-independent activation of glutamate in presence of ATP and the subsequent transfer of glutamate onto a tRNA(Asp). Glutamate is transferred on the 2-amino-5-(4,5-dihydroxy-2-cyclopenten-1-yl) moiety of the queuosine in the wobble position of the QUC anticodon.</text>
</comment>
<dbReference type="EMBL" id="PIQE01000004">
    <property type="protein sequence ID" value="RUO69751.1"/>
    <property type="molecule type" value="Genomic_DNA"/>
</dbReference>
<evidence type="ECO:0000256" key="6">
    <source>
        <dbReference type="ARBA" id="ARBA00023146"/>
    </source>
</evidence>
<evidence type="ECO:0000256" key="4">
    <source>
        <dbReference type="ARBA" id="ARBA00022833"/>
    </source>
</evidence>
<dbReference type="InterPro" id="IPR020058">
    <property type="entry name" value="Glu/Gln-tRNA-synth_Ib_cat-dom"/>
</dbReference>
<feature type="binding site" evidence="7">
    <location>
        <position position="232"/>
    </location>
    <ligand>
        <name>ATP</name>
        <dbReference type="ChEBI" id="CHEBI:30616"/>
    </ligand>
</feature>
<evidence type="ECO:0000256" key="7">
    <source>
        <dbReference type="HAMAP-Rule" id="MF_01428"/>
    </source>
</evidence>